<keyword evidence="4" id="KW-0547">Nucleotide-binding</keyword>
<dbReference type="InterPro" id="IPR038661">
    <property type="entry name" value="Ribosomal_eL33_sf"/>
</dbReference>
<dbReference type="GO" id="GO:0005525">
    <property type="term" value="F:GTP binding"/>
    <property type="evidence" value="ECO:0007669"/>
    <property type="project" value="UniProtKB-KW"/>
</dbReference>
<dbReference type="InterPro" id="IPR048956">
    <property type="entry name" value="SelB_III_arc"/>
</dbReference>
<dbReference type="Pfam" id="PF00009">
    <property type="entry name" value="GTP_EFTU"/>
    <property type="match status" value="1"/>
</dbReference>
<dbReference type="AlphaFoldDB" id="A0A401HNR3"/>
<dbReference type="Pfam" id="PF03144">
    <property type="entry name" value="GTP_EFTU_D2"/>
    <property type="match status" value="1"/>
</dbReference>
<dbReference type="PRINTS" id="PR00315">
    <property type="entry name" value="ELONGATNFCT"/>
</dbReference>
<organism evidence="10 11">
    <name type="scientific">Methanofervidicoccus abyssi</name>
    <dbReference type="NCBI Taxonomy" id="2082189"/>
    <lineage>
        <taxon>Archaea</taxon>
        <taxon>Methanobacteriati</taxon>
        <taxon>Methanobacteriota</taxon>
        <taxon>Methanomada group</taxon>
        <taxon>Methanococci</taxon>
        <taxon>Methanococcales</taxon>
        <taxon>Methanofervidicoccus</taxon>
    </lineage>
</organism>
<evidence type="ECO:0000256" key="1">
    <source>
        <dbReference type="ARBA" id="ARBA00004496"/>
    </source>
</evidence>
<evidence type="ECO:0000313" key="11">
    <source>
        <dbReference type="Proteomes" id="UP000290527"/>
    </source>
</evidence>
<dbReference type="InterPro" id="IPR000795">
    <property type="entry name" value="T_Tr_GTP-bd_dom"/>
</dbReference>
<dbReference type="InterPro" id="IPR027417">
    <property type="entry name" value="P-loop_NTPase"/>
</dbReference>
<dbReference type="Pfam" id="PF21440">
    <property type="entry name" value="aSelB_III"/>
    <property type="match status" value="1"/>
</dbReference>
<dbReference type="InterPro" id="IPR050055">
    <property type="entry name" value="EF-Tu_GTPase"/>
</dbReference>
<evidence type="ECO:0000256" key="4">
    <source>
        <dbReference type="ARBA" id="ARBA00022741"/>
    </source>
</evidence>
<dbReference type="EMBL" id="BFAX01000001">
    <property type="protein sequence ID" value="GBF35894.1"/>
    <property type="molecule type" value="Genomic_DNA"/>
</dbReference>
<evidence type="ECO:0000256" key="3">
    <source>
        <dbReference type="ARBA" id="ARBA00022490"/>
    </source>
</evidence>
<evidence type="ECO:0000256" key="5">
    <source>
        <dbReference type="ARBA" id="ARBA00022917"/>
    </source>
</evidence>
<comment type="caution">
    <text evidence="10">The sequence shown here is derived from an EMBL/GenBank/DDBJ whole genome shotgun (WGS) entry which is preliminary data.</text>
</comment>
<protein>
    <recommendedName>
        <fullName evidence="2">Selenocysteine-specific elongation factor</fullName>
    </recommendedName>
    <alternativeName>
        <fullName evidence="8">SelB translation factor</fullName>
    </alternativeName>
</protein>
<comment type="function">
    <text evidence="7">Translation factor necessary for the incorporation of selenocysteine into proteins. It probably replaces EF-Tu for the insertion of selenocysteine directed by the UGA codon. SelB binds GTP and GDP.</text>
</comment>
<sequence>MVISMVKNINVGIFGHIDHGKTTLAKILTEIPSTSSLDRLPESKRRGITIDLGFSFFKLKNYLVTLVDAPGHADLIRAVVGAAEIIDLALLVVDAKEGPKTQTGEHLLILDYFNIPTIVVINKIDIASEEEVKRTEEFMKAILSSTENLKGSKILKISAKEGIGIEVLKDTIREMLDKMEIVRNTEDYFKMPIDHAFPIKGIGTVITGTVLRGKVKVGDELKILPLNSTVKVKSIQKCKENVDEAYSGDRIGMAVQGVDSKELFRGCVLTSLDTKLKVVDSIVARIKISPLFKYPLKPRMRIHLNIGMLVIPARMIPFKKMEIDGSMENIILREIKGGEECYCVFQLEEKAVAEIGEDILITRLDLPPTTLRICGKGEIVDFRKVEELNIKRMIFKRGRIKIDKNRILVVGLANSKEEAERFIGYEVVIPEKNIKGRIKGTFGTKGYLVAEFDEEVENRDEVILRRLIRWK</sequence>
<feature type="domain" description="Tr-type G" evidence="9">
    <location>
        <begin position="6"/>
        <end position="180"/>
    </location>
</feature>
<dbReference type="Gene3D" id="2.40.10.190">
    <property type="entry name" value="translation elongation factor selb, chain A, domain 4"/>
    <property type="match status" value="1"/>
</dbReference>
<dbReference type="NCBIfam" id="TIGR00475">
    <property type="entry name" value="selB"/>
    <property type="match status" value="1"/>
</dbReference>
<name>A0A401HNR3_9EURY</name>
<evidence type="ECO:0000256" key="2">
    <source>
        <dbReference type="ARBA" id="ARBA00015953"/>
    </source>
</evidence>
<dbReference type="GO" id="GO:0003746">
    <property type="term" value="F:translation elongation factor activity"/>
    <property type="evidence" value="ECO:0007669"/>
    <property type="project" value="UniProtKB-KW"/>
</dbReference>
<keyword evidence="10" id="KW-0251">Elongation factor</keyword>
<dbReference type="Proteomes" id="UP000290527">
    <property type="component" value="Unassembled WGS sequence"/>
</dbReference>
<keyword evidence="5" id="KW-0648">Protein biosynthesis</keyword>
<dbReference type="NCBIfam" id="TIGR00231">
    <property type="entry name" value="small_GTP"/>
    <property type="match status" value="1"/>
</dbReference>
<dbReference type="InterPro" id="IPR009001">
    <property type="entry name" value="Transl_elong_EF1A/Init_IF2_C"/>
</dbReference>
<dbReference type="CDD" id="cd03696">
    <property type="entry name" value="SelB_II"/>
    <property type="match status" value="1"/>
</dbReference>
<keyword evidence="6" id="KW-0342">GTP-binding</keyword>
<dbReference type="InterPro" id="IPR004535">
    <property type="entry name" value="Transl_elong_SelB"/>
</dbReference>
<dbReference type="Gene3D" id="3.40.50.300">
    <property type="entry name" value="P-loop containing nucleotide triphosphate hydrolases"/>
    <property type="match status" value="1"/>
</dbReference>
<dbReference type="PROSITE" id="PS51722">
    <property type="entry name" value="G_TR_2"/>
    <property type="match status" value="1"/>
</dbReference>
<dbReference type="PANTHER" id="PTHR43721">
    <property type="entry name" value="ELONGATION FACTOR TU-RELATED"/>
    <property type="match status" value="1"/>
</dbReference>
<reference evidence="10 11" key="1">
    <citation type="journal article" date="2019" name="Int. J. Syst. Evol. Microbiol.">
        <title>Methanofervidicoccus abyssi gen. nov., sp. nov., a hydrogenotrophic methanogen, isolated from a hydrothermal vent chimney in the Mid-Cayman Spreading Center, the Caribbean Sea.</title>
        <authorList>
            <person name="Sakai S."/>
            <person name="Takaki Y."/>
            <person name="Miyazaki M."/>
            <person name="Ogawara M."/>
            <person name="Yanagawa K."/>
            <person name="Miyazaki J."/>
            <person name="Takai K."/>
        </authorList>
    </citation>
    <scope>NUCLEOTIDE SEQUENCE [LARGE SCALE GENOMIC DNA]</scope>
    <source>
        <strain evidence="10 11">HHB</strain>
    </source>
</reference>
<dbReference type="GO" id="GO:0001514">
    <property type="term" value="P:selenocysteine incorporation"/>
    <property type="evidence" value="ECO:0007669"/>
    <property type="project" value="InterPro"/>
</dbReference>
<dbReference type="SUPFAM" id="SSF52540">
    <property type="entry name" value="P-loop containing nucleoside triphosphate hydrolases"/>
    <property type="match status" value="1"/>
</dbReference>
<evidence type="ECO:0000256" key="7">
    <source>
        <dbReference type="ARBA" id="ARBA00025526"/>
    </source>
</evidence>
<evidence type="ECO:0000256" key="8">
    <source>
        <dbReference type="ARBA" id="ARBA00031615"/>
    </source>
</evidence>
<gene>
    <name evidence="10" type="ORF">MHHB_P0119</name>
</gene>
<dbReference type="OrthoDB" id="30874at2157"/>
<keyword evidence="3" id="KW-0963">Cytoplasm</keyword>
<dbReference type="PANTHER" id="PTHR43721:SF11">
    <property type="entry name" value="SELENOCYSTEINE-SPECIFIC ELONGATION FACTOR"/>
    <property type="match status" value="1"/>
</dbReference>
<comment type="subcellular location">
    <subcellularLocation>
        <location evidence="1">Cytoplasm</location>
    </subcellularLocation>
</comment>
<keyword evidence="11" id="KW-1185">Reference proteome</keyword>
<dbReference type="SUPFAM" id="SSF50465">
    <property type="entry name" value="EF-Tu/eEF-1alpha/eIF2-gamma C-terminal domain"/>
    <property type="match status" value="1"/>
</dbReference>
<evidence type="ECO:0000256" key="6">
    <source>
        <dbReference type="ARBA" id="ARBA00023134"/>
    </source>
</evidence>
<dbReference type="SUPFAM" id="SSF50447">
    <property type="entry name" value="Translation proteins"/>
    <property type="match status" value="2"/>
</dbReference>
<dbReference type="InterPro" id="IPR009000">
    <property type="entry name" value="Transl_B-barrel_sf"/>
</dbReference>
<dbReference type="GO" id="GO:0003924">
    <property type="term" value="F:GTPase activity"/>
    <property type="evidence" value="ECO:0007669"/>
    <property type="project" value="InterPro"/>
</dbReference>
<dbReference type="Gene3D" id="2.40.30.10">
    <property type="entry name" value="Translation factors"/>
    <property type="match status" value="2"/>
</dbReference>
<dbReference type="InterPro" id="IPR005225">
    <property type="entry name" value="Small_GTP-bd"/>
</dbReference>
<accession>A0A401HNR3</accession>
<dbReference type="GO" id="GO:0003723">
    <property type="term" value="F:RNA binding"/>
    <property type="evidence" value="ECO:0007669"/>
    <property type="project" value="InterPro"/>
</dbReference>
<proteinExistence type="predicted"/>
<evidence type="ECO:0000313" key="10">
    <source>
        <dbReference type="EMBL" id="GBF35894.1"/>
    </source>
</evidence>
<evidence type="ECO:0000259" key="9">
    <source>
        <dbReference type="PROSITE" id="PS51722"/>
    </source>
</evidence>
<dbReference type="GO" id="GO:0005737">
    <property type="term" value="C:cytoplasm"/>
    <property type="evidence" value="ECO:0007669"/>
    <property type="project" value="UniProtKB-SubCell"/>
</dbReference>
<dbReference type="InterPro" id="IPR004161">
    <property type="entry name" value="EFTu-like_2"/>
</dbReference>